<dbReference type="Pfam" id="PF05746">
    <property type="entry name" value="DALR_1"/>
    <property type="match status" value="1"/>
</dbReference>
<dbReference type="Proteomes" id="UP000286931">
    <property type="component" value="Unassembled WGS sequence"/>
</dbReference>
<evidence type="ECO:0000313" key="14">
    <source>
        <dbReference type="Proteomes" id="UP000286931"/>
    </source>
</evidence>
<evidence type="ECO:0000256" key="7">
    <source>
        <dbReference type="ARBA" id="ARBA00023146"/>
    </source>
</evidence>
<keyword evidence="5 9" id="KW-0067">ATP-binding</keyword>
<accession>A0A401Z144</accession>
<evidence type="ECO:0000256" key="5">
    <source>
        <dbReference type="ARBA" id="ARBA00022840"/>
    </source>
</evidence>
<reference evidence="13 14" key="1">
    <citation type="submission" date="2018-12" db="EMBL/GenBank/DDBJ databases">
        <title>Draft genome sequence of Embleya hyalina NBRC 13850T.</title>
        <authorList>
            <person name="Komaki H."/>
            <person name="Hosoyama A."/>
            <person name="Kimura A."/>
            <person name="Ichikawa N."/>
            <person name="Tamura T."/>
        </authorList>
    </citation>
    <scope>NUCLEOTIDE SEQUENCE [LARGE SCALE GENOMIC DNA]</scope>
    <source>
        <strain evidence="13 14">NBRC 13850</strain>
    </source>
</reference>
<keyword evidence="6 9" id="KW-0648">Protein biosynthesis</keyword>
<comment type="subcellular location">
    <subcellularLocation>
        <location evidence="9">Cytoplasm</location>
    </subcellularLocation>
</comment>
<dbReference type="GO" id="GO:0005737">
    <property type="term" value="C:cytoplasm"/>
    <property type="evidence" value="ECO:0007669"/>
    <property type="project" value="UniProtKB-SubCell"/>
</dbReference>
<feature type="short sequence motif" description="'HIGH' region" evidence="9">
    <location>
        <begin position="120"/>
        <end position="130"/>
    </location>
</feature>
<feature type="domain" description="DALR anticodon binding" evidence="11">
    <location>
        <begin position="459"/>
        <end position="574"/>
    </location>
</feature>
<dbReference type="Gene3D" id="3.30.1360.70">
    <property type="entry name" value="Arginyl tRNA synthetase N-terminal domain"/>
    <property type="match status" value="1"/>
</dbReference>
<keyword evidence="2 9" id="KW-0963">Cytoplasm</keyword>
<dbReference type="NCBIfam" id="TIGR00456">
    <property type="entry name" value="argS"/>
    <property type="match status" value="1"/>
</dbReference>
<evidence type="ECO:0000256" key="2">
    <source>
        <dbReference type="ARBA" id="ARBA00022490"/>
    </source>
</evidence>
<dbReference type="InterPro" id="IPR005148">
    <property type="entry name" value="Arg-tRNA-synth_N"/>
</dbReference>
<dbReference type="CDD" id="cd07956">
    <property type="entry name" value="Anticodon_Ia_Arg"/>
    <property type="match status" value="1"/>
</dbReference>
<evidence type="ECO:0000259" key="11">
    <source>
        <dbReference type="SMART" id="SM00836"/>
    </source>
</evidence>
<dbReference type="EC" id="6.1.1.19" evidence="9"/>
<feature type="domain" description="Arginyl tRNA synthetase N-terminal" evidence="12">
    <location>
        <begin position="6"/>
        <end position="84"/>
    </location>
</feature>
<dbReference type="SMART" id="SM01016">
    <property type="entry name" value="Arg_tRNA_synt_N"/>
    <property type="match status" value="1"/>
</dbReference>
<protein>
    <recommendedName>
        <fullName evidence="9">Arginine--tRNA ligase</fullName>
        <ecNumber evidence="9">6.1.1.19</ecNumber>
    </recommendedName>
    <alternativeName>
        <fullName evidence="9">Arginyl-tRNA synthetase</fullName>
        <shortName evidence="9">ArgRS</shortName>
    </alternativeName>
</protein>
<evidence type="ECO:0000256" key="6">
    <source>
        <dbReference type="ARBA" id="ARBA00022917"/>
    </source>
</evidence>
<evidence type="ECO:0000259" key="12">
    <source>
        <dbReference type="SMART" id="SM01016"/>
    </source>
</evidence>
<dbReference type="GO" id="GO:0004814">
    <property type="term" value="F:arginine-tRNA ligase activity"/>
    <property type="evidence" value="ECO:0007669"/>
    <property type="project" value="UniProtKB-UniRule"/>
</dbReference>
<proteinExistence type="inferred from homology"/>
<keyword evidence="7 9" id="KW-0030">Aminoacyl-tRNA synthetase</keyword>
<dbReference type="InterPro" id="IPR001412">
    <property type="entry name" value="aa-tRNA-synth_I_CS"/>
</dbReference>
<evidence type="ECO:0000256" key="1">
    <source>
        <dbReference type="ARBA" id="ARBA00005594"/>
    </source>
</evidence>
<keyword evidence="14" id="KW-1185">Reference proteome</keyword>
<evidence type="ECO:0000256" key="3">
    <source>
        <dbReference type="ARBA" id="ARBA00022598"/>
    </source>
</evidence>
<dbReference type="GO" id="GO:0005524">
    <property type="term" value="F:ATP binding"/>
    <property type="evidence" value="ECO:0007669"/>
    <property type="project" value="UniProtKB-UniRule"/>
</dbReference>
<name>A0A401Z144_9ACTN</name>
<dbReference type="HAMAP" id="MF_00123">
    <property type="entry name" value="Arg_tRNA_synth"/>
    <property type="match status" value="1"/>
</dbReference>
<dbReference type="InterPro" id="IPR008909">
    <property type="entry name" value="DALR_anticod-bd"/>
</dbReference>
<gene>
    <name evidence="13" type="primary">argS_2</name>
    <name evidence="9" type="synonym">argS</name>
    <name evidence="13" type="ORF">EHYA_08300</name>
</gene>
<dbReference type="InterPro" id="IPR014729">
    <property type="entry name" value="Rossmann-like_a/b/a_fold"/>
</dbReference>
<comment type="similarity">
    <text evidence="1 9 10">Belongs to the class-I aminoacyl-tRNA synthetase family.</text>
</comment>
<comment type="catalytic activity">
    <reaction evidence="8 9">
        <text>tRNA(Arg) + L-arginine + ATP = L-arginyl-tRNA(Arg) + AMP + diphosphate</text>
        <dbReference type="Rhea" id="RHEA:20301"/>
        <dbReference type="Rhea" id="RHEA-COMP:9658"/>
        <dbReference type="Rhea" id="RHEA-COMP:9673"/>
        <dbReference type="ChEBI" id="CHEBI:30616"/>
        <dbReference type="ChEBI" id="CHEBI:32682"/>
        <dbReference type="ChEBI" id="CHEBI:33019"/>
        <dbReference type="ChEBI" id="CHEBI:78442"/>
        <dbReference type="ChEBI" id="CHEBI:78513"/>
        <dbReference type="ChEBI" id="CHEBI:456215"/>
        <dbReference type="EC" id="6.1.1.19"/>
    </reaction>
</comment>
<evidence type="ECO:0000256" key="8">
    <source>
        <dbReference type="ARBA" id="ARBA00049339"/>
    </source>
</evidence>
<evidence type="ECO:0000256" key="9">
    <source>
        <dbReference type="HAMAP-Rule" id="MF_00123"/>
    </source>
</evidence>
<dbReference type="CDD" id="cd00671">
    <property type="entry name" value="ArgRS_core"/>
    <property type="match status" value="1"/>
</dbReference>
<dbReference type="Pfam" id="PF00750">
    <property type="entry name" value="tRNA-synt_1d"/>
    <property type="match status" value="1"/>
</dbReference>
<evidence type="ECO:0000313" key="13">
    <source>
        <dbReference type="EMBL" id="GCE00574.1"/>
    </source>
</evidence>
<comment type="subunit">
    <text evidence="9">Monomer.</text>
</comment>
<dbReference type="PRINTS" id="PR01038">
    <property type="entry name" value="TRNASYNTHARG"/>
</dbReference>
<dbReference type="SUPFAM" id="SSF47323">
    <property type="entry name" value="Anticodon-binding domain of a subclass of class I aminoacyl-tRNA synthetases"/>
    <property type="match status" value="1"/>
</dbReference>
<evidence type="ECO:0000256" key="4">
    <source>
        <dbReference type="ARBA" id="ARBA00022741"/>
    </source>
</evidence>
<dbReference type="SMART" id="SM00836">
    <property type="entry name" value="DALR_1"/>
    <property type="match status" value="1"/>
</dbReference>
<keyword evidence="4 9" id="KW-0547">Nucleotide-binding</keyword>
<dbReference type="Gene3D" id="1.10.730.10">
    <property type="entry name" value="Isoleucyl-tRNA Synthetase, Domain 1"/>
    <property type="match status" value="1"/>
</dbReference>
<keyword evidence="3 9" id="KW-0436">Ligase</keyword>
<dbReference type="InterPro" id="IPR009080">
    <property type="entry name" value="tRNAsynth_Ia_anticodon-bd"/>
</dbReference>
<sequence length="574" mass="62990">MVNPEKLLIERLAPAFAQVAGTPVDPSTRRGRHADFQCDGALGLARRLGRDAREVAAEVLRRARLDDLCPTARVAGPGFIELDLDPARLGTLLADIAADPRLGVPRADRPETVLVDYSGPNTAKEMHVGHLRSTIIGDAAVRILDWQGHTVLRRNHLGDWGTPFGMLIEHLLDIGEAEAAHELSVGDLTGFYQAARRAFDADEAFREHSRKRVVALQAGDPTTLRLWHVLVAGSKAYFTAVYTRLGVRLTEDDFFGESHYNDRLPSVIRELAEAGLLRESEGAQCVFPAGFTNREGEPLPLIVRKSDGGFNYAATDLAAVRQRVREVGATRLLYVIGAPQREHLEMVFATARSMGWLAAPTRVEHVDFGYVLGDDGRILRTRAGASIKLVDLLDEAVARARAAIAGKNPDLDADTRAAVARAVGIGAVKYGDLSADRRKDYRFDYDRMLAFDGNTAPYLQYARVRSLSILRRAGVGTPDPSVVPIVREPAERELALRLLALPEVIEEVGASLEFHRLTQYLFALATAFTTFFEKCPVVRAEPAIRDSRLTLCDLTARTLALGLDLLGIEAPDRM</sequence>
<dbReference type="PANTHER" id="PTHR11956">
    <property type="entry name" value="ARGINYL-TRNA SYNTHETASE"/>
    <property type="match status" value="1"/>
</dbReference>
<comment type="caution">
    <text evidence="13">The sequence shown here is derived from an EMBL/GenBank/DDBJ whole genome shotgun (WGS) entry which is preliminary data.</text>
</comment>
<dbReference type="SUPFAM" id="SSF52374">
    <property type="entry name" value="Nucleotidylyl transferase"/>
    <property type="match status" value="1"/>
</dbReference>
<dbReference type="PROSITE" id="PS00178">
    <property type="entry name" value="AA_TRNA_LIGASE_I"/>
    <property type="match status" value="1"/>
</dbReference>
<dbReference type="FunFam" id="3.40.50.620:FF:000116">
    <property type="entry name" value="Arginine--tRNA ligase"/>
    <property type="match status" value="1"/>
</dbReference>
<dbReference type="Pfam" id="PF03485">
    <property type="entry name" value="Arg_tRNA_synt_N"/>
    <property type="match status" value="1"/>
</dbReference>
<dbReference type="OrthoDB" id="9803211at2"/>
<dbReference type="GO" id="GO:0006420">
    <property type="term" value="P:arginyl-tRNA aminoacylation"/>
    <property type="evidence" value="ECO:0007669"/>
    <property type="project" value="UniProtKB-UniRule"/>
</dbReference>
<dbReference type="EMBL" id="BIFH01000040">
    <property type="protein sequence ID" value="GCE00574.1"/>
    <property type="molecule type" value="Genomic_DNA"/>
</dbReference>
<evidence type="ECO:0000256" key="10">
    <source>
        <dbReference type="RuleBase" id="RU363038"/>
    </source>
</evidence>
<dbReference type="PANTHER" id="PTHR11956:SF5">
    <property type="entry name" value="ARGININE--TRNA LIGASE, CYTOPLASMIC"/>
    <property type="match status" value="1"/>
</dbReference>
<dbReference type="SUPFAM" id="SSF55190">
    <property type="entry name" value="Arginyl-tRNA synthetase (ArgRS), N-terminal 'additional' domain"/>
    <property type="match status" value="1"/>
</dbReference>
<dbReference type="InterPro" id="IPR035684">
    <property type="entry name" value="ArgRS_core"/>
</dbReference>
<dbReference type="InterPro" id="IPR036695">
    <property type="entry name" value="Arg-tRNA-synth_N_sf"/>
</dbReference>
<dbReference type="InterPro" id="IPR001278">
    <property type="entry name" value="Arg-tRNA-ligase"/>
</dbReference>
<organism evidence="13 14">
    <name type="scientific">Embleya hyalina</name>
    <dbReference type="NCBI Taxonomy" id="516124"/>
    <lineage>
        <taxon>Bacteria</taxon>
        <taxon>Bacillati</taxon>
        <taxon>Actinomycetota</taxon>
        <taxon>Actinomycetes</taxon>
        <taxon>Kitasatosporales</taxon>
        <taxon>Streptomycetaceae</taxon>
        <taxon>Embleya</taxon>
    </lineage>
</organism>
<dbReference type="RefSeq" id="WP_126642286.1">
    <property type="nucleotide sequence ID" value="NZ_BIFH01000040.1"/>
</dbReference>
<dbReference type="Gene3D" id="3.40.50.620">
    <property type="entry name" value="HUPs"/>
    <property type="match status" value="1"/>
</dbReference>
<dbReference type="AlphaFoldDB" id="A0A401Z144"/>